<evidence type="ECO:0000313" key="1">
    <source>
        <dbReference type="EMBL" id="WED79362.1"/>
    </source>
</evidence>
<evidence type="ECO:0000313" key="2">
    <source>
        <dbReference type="Proteomes" id="UP001213721"/>
    </source>
</evidence>
<protein>
    <recommendedName>
        <fullName evidence="3">Alpha/beta hydrolase</fullName>
    </recommendedName>
</protein>
<dbReference type="EMBL" id="CP118990">
    <property type="protein sequence ID" value="WED79362.1"/>
    <property type="molecule type" value="Genomic_DNA"/>
</dbReference>
<evidence type="ECO:0008006" key="3">
    <source>
        <dbReference type="Google" id="ProtNLM"/>
    </source>
</evidence>
<accession>A0AAX3P169</accession>
<proteinExistence type="predicted"/>
<dbReference type="RefSeq" id="WP_275058435.1">
    <property type="nucleotide sequence ID" value="NZ_CP118990.1"/>
</dbReference>
<geneLocation type="plasmid" evidence="1 2">
    <name>pK520-MPH</name>
</geneLocation>
<dbReference type="InterPro" id="IPR029058">
    <property type="entry name" value="AB_hydrolase_fold"/>
</dbReference>
<organism evidence="1 2">
    <name type="scientific">Aeromonas allosaccharophila</name>
    <dbReference type="NCBI Taxonomy" id="656"/>
    <lineage>
        <taxon>Bacteria</taxon>
        <taxon>Pseudomonadati</taxon>
        <taxon>Pseudomonadota</taxon>
        <taxon>Gammaproteobacteria</taxon>
        <taxon>Aeromonadales</taxon>
        <taxon>Aeromonadaceae</taxon>
        <taxon>Aeromonas</taxon>
    </lineage>
</organism>
<keyword evidence="1" id="KW-0614">Plasmid</keyword>
<dbReference type="Proteomes" id="UP001213721">
    <property type="component" value="Plasmid pK520-MPH"/>
</dbReference>
<dbReference type="SUPFAM" id="SSF53474">
    <property type="entry name" value="alpha/beta-Hydrolases"/>
    <property type="match status" value="1"/>
</dbReference>
<dbReference type="AlphaFoldDB" id="A0AAX3P169"/>
<reference evidence="1" key="1">
    <citation type="submission" date="2023-02" db="EMBL/GenBank/DDBJ databases">
        <title>The sequence of Aeromonas allosaccharophila K520.</title>
        <authorList>
            <person name="Luo X."/>
        </authorList>
    </citation>
    <scope>NUCLEOTIDE SEQUENCE</scope>
    <source>
        <strain evidence="1">K520</strain>
        <plasmid evidence="1">pK520-MPH</plasmid>
    </source>
</reference>
<gene>
    <name evidence="1" type="ORF">PYU98_24745</name>
</gene>
<sequence>MMIELDKPKTECLFEFEDVQVKYKFRRGKQDRQHLLVVFSGFGGANPIAYDFDGQALSECRSNVLWIKDDFFGKCAYYLCRDMDFSIEHAVIALIDAVLRHLELTRIQCTLYGASKGGSAALYYGIKYDFNKIIASCPQIKIGSYCSTNAKAHTELQIHESKENTDYLDRLIPDLLAHDKNKNKNIYLISSPQDEQYQTEVYPFLSLFEKYDNFNFIFTNSALAWQHNTISRYNVPIILSIIYAHGESITPHFGKVSNGIPLEGWESNKKLIAQRKKNQPVAMLQGAKLNDSIFFPKGVAFVRGYPCPDFGILSRKLILRSDKTDYSFAIGAIKDKMVSYTFYEETYCDYQAAAFASVGQKGIDLSSLPCGSYRLLVEIQIKNEQLITTLTGNQIDIKSINGPYEYRVYSDNVCAFLVKKDMRKCPQQGIFRIHNSWQKDWLIHYDGVFIVPGVELEKWGDAKYYLLLTNDQHNFSYNLGMSHRPELNEELGGHSIYQKAYFSTIGNKGIDISDLPLGRYDAYILISYKSSLFSQKIEHPTYKYISKIEQYENTGKNQHIFNIQKKISHWHFDDAIDEYIEVAHSNVDLLLTDCYRLMAEMGKFDEIIHSIEHLGLSFLKSKISNPHNIISNSQNFFIDFYENQFLPSKQGIELALNDKYLNLLYLLINNDINRCNDLISDHENGYISDKIAELDGMILIYAVNRLVSMAVLKVETAIKIVDSMLTSNNLSDTSKKYLVSTVIHYCLSTKRYEFFTLRASYYNHIQKVAYLFSKHIDEPGAIRLYEDFNRLINKYNNTAITKKPRVAVCISGMIRGNAHSLKSIYTNIVEQLDADVFIHTWDVYHSWPGICGGPKTTWSPRLFGKKVRSNIPEQILDFNNFKSKFPKSAAIIEAPVEHFLDQTTLNSFIRYTSAVIENQDDFIYSLGEHREQFKSRGNYNQAKMFYGIHSAAEQVVAHEEANNIKYDYILRLRTDCTILSPLSLNDINTIDENQISIGMSAAVGPNDGFFICKRDTYLTISSLWEASFTAKKLSPFEQFPMYDAHALFFLWMVHHNIVPVKSTAREDYHQATVTAPCPIQLSDTIIEEFNSQTDLKEDTNYQSFIKIFLDVIENEKNCNRS</sequence>
<name>A0AAX3P169_9GAMM</name>